<dbReference type="PANTHER" id="PTHR11241">
    <property type="entry name" value="DEOXYURIDINE 5'-TRIPHOSPHATE NUCLEOTIDOHYDROLASE"/>
    <property type="match status" value="1"/>
</dbReference>
<keyword evidence="5" id="KW-0479">Metal-binding</keyword>
<dbReference type="InterPro" id="IPR036157">
    <property type="entry name" value="dUTPase-like_sf"/>
</dbReference>
<keyword evidence="8" id="KW-1185">Reference proteome</keyword>
<evidence type="ECO:0000313" key="7">
    <source>
        <dbReference type="EMBL" id="OHS94312.1"/>
    </source>
</evidence>
<comment type="function">
    <text evidence="5">Involved in nucleotide metabolism via production of dUMP, the immediate precursor of thymidine nucleotides, and decreases the intracellular concentration of dUTP so that uracil cannot be incorporated into DNA.</text>
</comment>
<comment type="pathway">
    <text evidence="1 5">Pyrimidine metabolism; dUMP biosynthesis; dUMP from dCTP (dUTP route): step 2/2.</text>
</comment>
<dbReference type="UniPathway" id="UPA00610">
    <property type="reaction ID" value="UER00666"/>
</dbReference>
<evidence type="ECO:0000256" key="3">
    <source>
        <dbReference type="ARBA" id="ARBA00022801"/>
    </source>
</evidence>
<dbReference type="CDD" id="cd07557">
    <property type="entry name" value="trimeric_dUTPase"/>
    <property type="match status" value="1"/>
</dbReference>
<gene>
    <name evidence="7" type="ORF">TRFO_39477</name>
</gene>
<accession>A0A1J4J4P5</accession>
<dbReference type="EMBL" id="MLAK01001327">
    <property type="protein sequence ID" value="OHS94312.1"/>
    <property type="molecule type" value="Genomic_DNA"/>
</dbReference>
<feature type="domain" description="dUTPase-like" evidence="6">
    <location>
        <begin position="107"/>
        <end position="236"/>
    </location>
</feature>
<dbReference type="GO" id="GO:0046081">
    <property type="term" value="P:dUTP catabolic process"/>
    <property type="evidence" value="ECO:0007669"/>
    <property type="project" value="UniProtKB-UniRule"/>
</dbReference>
<comment type="cofactor">
    <cofactor evidence="5">
        <name>Mg(2+)</name>
        <dbReference type="ChEBI" id="CHEBI:18420"/>
    </cofactor>
</comment>
<dbReference type="EC" id="3.6.1.23" evidence="5"/>
<dbReference type="InterPro" id="IPR008181">
    <property type="entry name" value="dUTPase"/>
</dbReference>
<evidence type="ECO:0000256" key="2">
    <source>
        <dbReference type="ARBA" id="ARBA00006581"/>
    </source>
</evidence>
<dbReference type="AlphaFoldDB" id="A0A1J4J4P5"/>
<evidence type="ECO:0000313" key="8">
    <source>
        <dbReference type="Proteomes" id="UP000179807"/>
    </source>
</evidence>
<dbReference type="GeneID" id="94847374"/>
<evidence type="ECO:0000256" key="1">
    <source>
        <dbReference type="ARBA" id="ARBA00005142"/>
    </source>
</evidence>
<evidence type="ECO:0000256" key="5">
    <source>
        <dbReference type="RuleBase" id="RU367024"/>
    </source>
</evidence>
<comment type="catalytic activity">
    <reaction evidence="5">
        <text>dUTP + H2O = dUMP + diphosphate + H(+)</text>
        <dbReference type="Rhea" id="RHEA:10248"/>
        <dbReference type="ChEBI" id="CHEBI:15377"/>
        <dbReference type="ChEBI" id="CHEBI:15378"/>
        <dbReference type="ChEBI" id="CHEBI:33019"/>
        <dbReference type="ChEBI" id="CHEBI:61555"/>
        <dbReference type="ChEBI" id="CHEBI:246422"/>
        <dbReference type="EC" id="3.6.1.23"/>
    </reaction>
</comment>
<sequence length="237" mass="26008">MSAEELLDTIASSIKIENEDPIVAVAQIPDNLKEFVTKDALKILPIVEGNTLTWYRGDALYIIEILWPKIQEKQTISLSFAQKYGIAWSSLQKSYSPLQVQKINPDAVIPAKAHPLDTGYDITAIRVVKENFGPGVTLFGTGLIVRPPDGYYVDMVARSSTCKLGWGIANHVGIIDAQYRGELCIPMFKLTPEAKDLELPARVAQIIVRRLELTDIEEVADVGETHRGAGGFGSSGK</sequence>
<dbReference type="VEuPathDB" id="TrichDB:TRFO_39477"/>
<keyword evidence="5" id="KW-0460">Magnesium</keyword>
<comment type="similarity">
    <text evidence="2 5">Belongs to the dUTPase family.</text>
</comment>
<organism evidence="7 8">
    <name type="scientific">Tritrichomonas foetus</name>
    <dbReference type="NCBI Taxonomy" id="1144522"/>
    <lineage>
        <taxon>Eukaryota</taxon>
        <taxon>Metamonada</taxon>
        <taxon>Parabasalia</taxon>
        <taxon>Tritrichomonadida</taxon>
        <taxon>Tritrichomonadidae</taxon>
        <taxon>Tritrichomonas</taxon>
    </lineage>
</organism>
<name>A0A1J4J4P5_9EUKA</name>
<dbReference type="GO" id="GO:0006226">
    <property type="term" value="P:dUMP biosynthetic process"/>
    <property type="evidence" value="ECO:0007669"/>
    <property type="project" value="UniProtKB-UniRule"/>
</dbReference>
<keyword evidence="3 5" id="KW-0378">Hydrolase</keyword>
<dbReference type="PANTHER" id="PTHR11241:SF0">
    <property type="entry name" value="DEOXYURIDINE 5'-TRIPHOSPHATE NUCLEOTIDOHYDROLASE"/>
    <property type="match status" value="1"/>
</dbReference>
<dbReference type="SUPFAM" id="SSF51283">
    <property type="entry name" value="dUTPase-like"/>
    <property type="match status" value="1"/>
</dbReference>
<dbReference type="GO" id="GO:0004170">
    <property type="term" value="F:dUTP diphosphatase activity"/>
    <property type="evidence" value="ECO:0007669"/>
    <property type="project" value="UniProtKB-UniRule"/>
</dbReference>
<keyword evidence="4 5" id="KW-0546">Nucleotide metabolism</keyword>
<reference evidence="7" key="1">
    <citation type="submission" date="2016-10" db="EMBL/GenBank/DDBJ databases">
        <authorList>
            <person name="Benchimol M."/>
            <person name="Almeida L.G."/>
            <person name="Vasconcelos A.T."/>
            <person name="Perreira-Neves A."/>
            <person name="Rosa I.A."/>
            <person name="Tasca T."/>
            <person name="Bogo M.R."/>
            <person name="de Souza W."/>
        </authorList>
    </citation>
    <scope>NUCLEOTIDE SEQUENCE [LARGE SCALE GENOMIC DNA]</scope>
    <source>
        <strain evidence="7">K</strain>
    </source>
</reference>
<dbReference type="GO" id="GO:0000287">
    <property type="term" value="F:magnesium ion binding"/>
    <property type="evidence" value="ECO:0007669"/>
    <property type="project" value="UniProtKB-UniRule"/>
</dbReference>
<dbReference type="Gene3D" id="2.70.40.10">
    <property type="match status" value="1"/>
</dbReference>
<comment type="caution">
    <text evidence="7">The sequence shown here is derived from an EMBL/GenBank/DDBJ whole genome shotgun (WGS) entry which is preliminary data.</text>
</comment>
<dbReference type="OrthoDB" id="10261072at2759"/>
<proteinExistence type="inferred from homology"/>
<evidence type="ECO:0000256" key="4">
    <source>
        <dbReference type="ARBA" id="ARBA00023080"/>
    </source>
</evidence>
<evidence type="ECO:0000259" key="6">
    <source>
        <dbReference type="Pfam" id="PF00692"/>
    </source>
</evidence>
<dbReference type="RefSeq" id="XP_068347449.1">
    <property type="nucleotide sequence ID" value="XM_068512670.1"/>
</dbReference>
<dbReference type="Proteomes" id="UP000179807">
    <property type="component" value="Unassembled WGS sequence"/>
</dbReference>
<dbReference type="InterPro" id="IPR029054">
    <property type="entry name" value="dUTPase-like"/>
</dbReference>
<dbReference type="Pfam" id="PF00692">
    <property type="entry name" value="dUTPase"/>
    <property type="match status" value="1"/>
</dbReference>
<protein>
    <recommendedName>
        <fullName evidence="5">Deoxyuridine 5'-triphosphate nucleotidohydrolase</fullName>
        <shortName evidence="5">dUTPase</shortName>
        <ecNumber evidence="5">3.6.1.23</ecNumber>
    </recommendedName>
    <alternativeName>
        <fullName evidence="5">dUTP pyrophosphatase</fullName>
    </alternativeName>
</protein>
<dbReference type="InterPro" id="IPR033704">
    <property type="entry name" value="dUTPase_trimeric"/>
</dbReference>